<evidence type="ECO:0000256" key="4">
    <source>
        <dbReference type="RuleBase" id="RU361277"/>
    </source>
</evidence>
<dbReference type="Pfam" id="PF00107">
    <property type="entry name" value="ADH_zinc_N"/>
    <property type="match status" value="1"/>
</dbReference>
<protein>
    <submittedName>
        <fullName evidence="6">Alcohol dehydrogenase catalytic domain-containing protein</fullName>
    </submittedName>
</protein>
<evidence type="ECO:0000256" key="1">
    <source>
        <dbReference type="ARBA" id="ARBA00022723"/>
    </source>
</evidence>
<comment type="similarity">
    <text evidence="4">Belongs to the zinc-containing alcohol dehydrogenase family.</text>
</comment>
<comment type="caution">
    <text evidence="6">The sequence shown here is derived from an EMBL/GenBank/DDBJ whole genome shotgun (WGS) entry which is preliminary data.</text>
</comment>
<dbReference type="SUPFAM" id="SSF51735">
    <property type="entry name" value="NAD(P)-binding Rossmann-fold domains"/>
    <property type="match status" value="1"/>
</dbReference>
<dbReference type="AlphaFoldDB" id="A0A927BTN0"/>
<evidence type="ECO:0000256" key="2">
    <source>
        <dbReference type="ARBA" id="ARBA00022833"/>
    </source>
</evidence>
<proteinExistence type="inferred from homology"/>
<dbReference type="RefSeq" id="WP_190919127.1">
    <property type="nucleotide sequence ID" value="NZ_JACXIZ010000026.1"/>
</dbReference>
<dbReference type="PANTHER" id="PTHR43401">
    <property type="entry name" value="L-THREONINE 3-DEHYDROGENASE"/>
    <property type="match status" value="1"/>
</dbReference>
<dbReference type="SMART" id="SM00829">
    <property type="entry name" value="PKS_ER"/>
    <property type="match status" value="1"/>
</dbReference>
<evidence type="ECO:0000256" key="3">
    <source>
        <dbReference type="ARBA" id="ARBA00023002"/>
    </source>
</evidence>
<dbReference type="Gene3D" id="3.40.50.720">
    <property type="entry name" value="NAD(P)-binding Rossmann-like Domain"/>
    <property type="match status" value="1"/>
</dbReference>
<dbReference type="InterPro" id="IPR011032">
    <property type="entry name" value="GroES-like_sf"/>
</dbReference>
<dbReference type="GO" id="GO:0008270">
    <property type="term" value="F:zinc ion binding"/>
    <property type="evidence" value="ECO:0007669"/>
    <property type="project" value="InterPro"/>
</dbReference>
<evidence type="ECO:0000313" key="6">
    <source>
        <dbReference type="EMBL" id="MBD2846583.1"/>
    </source>
</evidence>
<accession>A0A927BTN0</accession>
<dbReference type="InterPro" id="IPR002328">
    <property type="entry name" value="ADH_Zn_CS"/>
</dbReference>
<dbReference type="Pfam" id="PF08240">
    <property type="entry name" value="ADH_N"/>
    <property type="match status" value="1"/>
</dbReference>
<dbReference type="InterPro" id="IPR013149">
    <property type="entry name" value="ADH-like_C"/>
</dbReference>
<organism evidence="6 7">
    <name type="scientific">Paenibacillus sabuli</name>
    <dbReference type="NCBI Taxonomy" id="2772509"/>
    <lineage>
        <taxon>Bacteria</taxon>
        <taxon>Bacillati</taxon>
        <taxon>Bacillota</taxon>
        <taxon>Bacilli</taxon>
        <taxon>Bacillales</taxon>
        <taxon>Paenibacillaceae</taxon>
        <taxon>Paenibacillus</taxon>
    </lineage>
</organism>
<dbReference type="InterPro" id="IPR036291">
    <property type="entry name" value="NAD(P)-bd_dom_sf"/>
</dbReference>
<keyword evidence="3" id="KW-0560">Oxidoreductase</keyword>
<dbReference type="Proteomes" id="UP000621560">
    <property type="component" value="Unassembled WGS sequence"/>
</dbReference>
<name>A0A927BTN0_9BACL</name>
<dbReference type="EMBL" id="JACXIZ010000026">
    <property type="protein sequence ID" value="MBD2846583.1"/>
    <property type="molecule type" value="Genomic_DNA"/>
</dbReference>
<dbReference type="InterPro" id="IPR050129">
    <property type="entry name" value="Zn_alcohol_dh"/>
</dbReference>
<gene>
    <name evidence="6" type="ORF">IDH44_15390</name>
</gene>
<dbReference type="InterPro" id="IPR013154">
    <property type="entry name" value="ADH-like_N"/>
</dbReference>
<evidence type="ECO:0000313" key="7">
    <source>
        <dbReference type="Proteomes" id="UP000621560"/>
    </source>
</evidence>
<feature type="domain" description="Enoyl reductase (ER)" evidence="5">
    <location>
        <begin position="9"/>
        <end position="338"/>
    </location>
</feature>
<dbReference type="InterPro" id="IPR020843">
    <property type="entry name" value="ER"/>
</dbReference>
<keyword evidence="1 4" id="KW-0479">Metal-binding</keyword>
<keyword evidence="2 4" id="KW-0862">Zinc</keyword>
<dbReference type="GO" id="GO:0016491">
    <property type="term" value="F:oxidoreductase activity"/>
    <property type="evidence" value="ECO:0007669"/>
    <property type="project" value="UniProtKB-KW"/>
</dbReference>
<dbReference type="Gene3D" id="3.90.180.10">
    <property type="entry name" value="Medium-chain alcohol dehydrogenases, catalytic domain"/>
    <property type="match status" value="1"/>
</dbReference>
<dbReference type="SUPFAM" id="SSF50129">
    <property type="entry name" value="GroES-like"/>
    <property type="match status" value="1"/>
</dbReference>
<keyword evidence="7" id="KW-1185">Reference proteome</keyword>
<sequence length="342" mass="36618">MNTAVIVEKHQVAIQETAIPELKDDEVLIKVLYAGLCGSDVHLFHDAHPFRKPPMIPGHELAGEIAAVGPAVRHHRVGDRVVVNHAIPCGECRYCKAGQVNICPTKIVAGSANMMGFFAEYVNVPERTLYTVALGISMQHAAIAEPLSIGFHIMRRLAHLDRDEPIAIVGTGTIGLVALIAAKSLGYTTVYGLDTMDYNLDIARQLGATATFNPLREQATEAVLQATGGLGTGGTIITAMGGSILTDAFALSSLQATLVMLPMTAQPMEANFFRLVSGEQSLIGCRGIVEQDFADAVGLINSGYDFGPLITHILPLSESQRAFELMVNRMEPVIKILIAPPL</sequence>
<dbReference type="PANTHER" id="PTHR43401:SF2">
    <property type="entry name" value="L-THREONINE 3-DEHYDROGENASE"/>
    <property type="match status" value="1"/>
</dbReference>
<dbReference type="PROSITE" id="PS00059">
    <property type="entry name" value="ADH_ZINC"/>
    <property type="match status" value="1"/>
</dbReference>
<reference evidence="6" key="1">
    <citation type="submission" date="2020-09" db="EMBL/GenBank/DDBJ databases">
        <title>A novel bacterium of genus Paenibacillus, isolated from South China Sea.</title>
        <authorList>
            <person name="Huang H."/>
            <person name="Mo K."/>
            <person name="Hu Y."/>
        </authorList>
    </citation>
    <scope>NUCLEOTIDE SEQUENCE</scope>
    <source>
        <strain evidence="6">IB182496</strain>
    </source>
</reference>
<evidence type="ECO:0000259" key="5">
    <source>
        <dbReference type="SMART" id="SM00829"/>
    </source>
</evidence>
<comment type="cofactor">
    <cofactor evidence="4">
        <name>Zn(2+)</name>
        <dbReference type="ChEBI" id="CHEBI:29105"/>
    </cofactor>
</comment>